<sequence>MKSLSFLLLVTVAALASGAPQPGNVVPSEDLETAQSGYGGFGVGFAPAIVGYVRSSPAVHYAARAIGGHALLTAGAYLGLHAPVGLSYGLGYSPVGYGYGDGYYPSYGYDQGYGHGYGHGHGHY</sequence>
<organism evidence="2 3">
    <name type="scientific">Allacma fusca</name>
    <dbReference type="NCBI Taxonomy" id="39272"/>
    <lineage>
        <taxon>Eukaryota</taxon>
        <taxon>Metazoa</taxon>
        <taxon>Ecdysozoa</taxon>
        <taxon>Arthropoda</taxon>
        <taxon>Hexapoda</taxon>
        <taxon>Collembola</taxon>
        <taxon>Symphypleona</taxon>
        <taxon>Sminthuridae</taxon>
        <taxon>Allacma</taxon>
    </lineage>
</organism>
<evidence type="ECO:0000256" key="1">
    <source>
        <dbReference type="SAM" id="SignalP"/>
    </source>
</evidence>
<name>A0A8J2P2Q2_9HEXA</name>
<protein>
    <submittedName>
        <fullName evidence="2">Uncharacterized protein</fullName>
    </submittedName>
</protein>
<dbReference type="EMBL" id="CAJVCH010183126">
    <property type="protein sequence ID" value="CAG7729725.1"/>
    <property type="molecule type" value="Genomic_DNA"/>
</dbReference>
<gene>
    <name evidence="2" type="ORF">AFUS01_LOCUS18419</name>
</gene>
<dbReference type="Proteomes" id="UP000708208">
    <property type="component" value="Unassembled WGS sequence"/>
</dbReference>
<keyword evidence="3" id="KW-1185">Reference proteome</keyword>
<feature type="chain" id="PRO_5035269416" evidence="1">
    <location>
        <begin position="19"/>
        <end position="124"/>
    </location>
</feature>
<keyword evidence="1" id="KW-0732">Signal</keyword>
<feature type="signal peptide" evidence="1">
    <location>
        <begin position="1"/>
        <end position="18"/>
    </location>
</feature>
<reference evidence="2" key="1">
    <citation type="submission" date="2021-06" db="EMBL/GenBank/DDBJ databases">
        <authorList>
            <person name="Hodson N. C."/>
            <person name="Mongue J. A."/>
            <person name="Jaron S. K."/>
        </authorList>
    </citation>
    <scope>NUCLEOTIDE SEQUENCE</scope>
</reference>
<evidence type="ECO:0000313" key="3">
    <source>
        <dbReference type="Proteomes" id="UP000708208"/>
    </source>
</evidence>
<evidence type="ECO:0000313" key="2">
    <source>
        <dbReference type="EMBL" id="CAG7729725.1"/>
    </source>
</evidence>
<accession>A0A8J2P2Q2</accession>
<dbReference type="AlphaFoldDB" id="A0A8J2P2Q2"/>
<proteinExistence type="predicted"/>
<comment type="caution">
    <text evidence="2">The sequence shown here is derived from an EMBL/GenBank/DDBJ whole genome shotgun (WGS) entry which is preliminary data.</text>
</comment>